<name>A0ABN7S4D9_OIKDI</name>
<comment type="subcellular location">
    <subcellularLocation>
        <location evidence="2">Nucleus</location>
    </subcellularLocation>
</comment>
<dbReference type="Gene3D" id="1.20.58.1370">
    <property type="match status" value="1"/>
</dbReference>
<evidence type="ECO:0000256" key="11">
    <source>
        <dbReference type="ARBA" id="ARBA00034483"/>
    </source>
</evidence>
<organism evidence="15 16">
    <name type="scientific">Oikopleura dioica</name>
    <name type="common">Tunicate</name>
    <dbReference type="NCBI Taxonomy" id="34765"/>
    <lineage>
        <taxon>Eukaryota</taxon>
        <taxon>Metazoa</taxon>
        <taxon>Chordata</taxon>
        <taxon>Tunicata</taxon>
        <taxon>Appendicularia</taxon>
        <taxon>Copelata</taxon>
        <taxon>Oikopleuridae</taxon>
        <taxon>Oikopleura</taxon>
    </lineage>
</organism>
<keyword evidence="9" id="KW-0408">Iron</keyword>
<proteinExistence type="inferred from homology"/>
<evidence type="ECO:0000256" key="3">
    <source>
        <dbReference type="ARBA" id="ARBA00022553"/>
    </source>
</evidence>
<comment type="similarity">
    <text evidence="11">Belongs to the UTX family.</text>
</comment>
<dbReference type="PROSITE" id="PS51184">
    <property type="entry name" value="JMJC"/>
    <property type="match status" value="1"/>
</dbReference>
<evidence type="ECO:0000259" key="14">
    <source>
        <dbReference type="PROSITE" id="PS51184"/>
    </source>
</evidence>
<comment type="cofactor">
    <cofactor evidence="1">
        <name>Fe(2+)</name>
        <dbReference type="ChEBI" id="CHEBI:29033"/>
    </cofactor>
</comment>
<keyword evidence="16" id="KW-1185">Reference proteome</keyword>
<dbReference type="PANTHER" id="PTHR14017">
    <property type="entry name" value="LYSINE-SPECIFIC DEMETHYLASE"/>
    <property type="match status" value="1"/>
</dbReference>
<feature type="domain" description="JmjC" evidence="14">
    <location>
        <begin position="194"/>
        <end position="357"/>
    </location>
</feature>
<dbReference type="EC" id="1.14.11.68" evidence="12"/>
<dbReference type="Gene3D" id="2.60.120.650">
    <property type="entry name" value="Cupin"/>
    <property type="match status" value="1"/>
</dbReference>
<sequence length="489" mass="56658">MYETNQRETCSQLTQPTEIPAEADGNYVVEVIKNNRKKHLIKTNLYRPHKSPPKPENLFPKVPVIVCNTAEEFYSQDLKNFCMHPKNPVSIIRGGCKAAGINLEYFTTRSMVKRAPNAPIEIRKQTVQSPDFNVNNGKVIWLCSSPREWKPLRTYALYQSRLFREKNAHENPNVITYGEDLDFGTNLDLSDEKLWKAELEELGKLPYWIQYKHEKNLLSYVGQPVLGVNTVQAYIKVPGSRTPGHQENLCTCAVNINIGPGDTSWLSTPEEYWPALDELCKKNRVNYLEDPWWPAIDELIDAGIPVHRYIQRPGDIVFLNAGTPHWVQADGFCNNIAWNCLPMQKFHFDVAVERYELNLQRKFQSLVPMERVTWNLAAAGLELDFEMFASVRYFLQRSMFTLANSVKFIKSKGIKIIQQADDQQLRFCEDCDCELYTLLWIKDSGNSDEVSVPYCKDCAESKEYQSWVVVQQYTVRKLQIMYDKLKLKW</sequence>
<dbReference type="Proteomes" id="UP001158576">
    <property type="component" value="Chromosome PAR"/>
</dbReference>
<evidence type="ECO:0000256" key="4">
    <source>
        <dbReference type="ARBA" id="ARBA00022723"/>
    </source>
</evidence>
<keyword evidence="7" id="KW-0223">Dioxygenase</keyword>
<keyword evidence="3" id="KW-0597">Phosphoprotein</keyword>
<dbReference type="InterPro" id="IPR003347">
    <property type="entry name" value="JmjC_dom"/>
</dbReference>
<dbReference type="InterPro" id="IPR048562">
    <property type="entry name" value="KDM6A_B-like_C-hel"/>
</dbReference>
<reference evidence="15 16" key="1">
    <citation type="submission" date="2021-04" db="EMBL/GenBank/DDBJ databases">
        <authorList>
            <person name="Bliznina A."/>
        </authorList>
    </citation>
    <scope>NUCLEOTIDE SEQUENCE [LARGE SCALE GENOMIC DNA]</scope>
</reference>
<dbReference type="PANTHER" id="PTHR14017:SF1">
    <property type="entry name" value="LD02225P"/>
    <property type="match status" value="1"/>
</dbReference>
<dbReference type="InterPro" id="IPR046941">
    <property type="entry name" value="KDM6_GATAL_sf"/>
</dbReference>
<evidence type="ECO:0000256" key="12">
    <source>
        <dbReference type="ARBA" id="ARBA00034525"/>
    </source>
</evidence>
<accession>A0ABN7S4D9</accession>
<keyword evidence="6" id="KW-0156">Chromatin regulator</keyword>
<keyword evidence="10" id="KW-0539">Nucleus</keyword>
<evidence type="ECO:0000256" key="8">
    <source>
        <dbReference type="ARBA" id="ARBA00023002"/>
    </source>
</evidence>
<protein>
    <recommendedName>
        <fullName evidence="12">[histone H3]-trimethyl-L-lysine(27) demethylase</fullName>
        <ecNumber evidence="12">1.14.11.68</ecNumber>
    </recommendedName>
</protein>
<dbReference type="Pfam" id="PF21326">
    <property type="entry name" value="KDM6_GATAL"/>
    <property type="match status" value="1"/>
</dbReference>
<evidence type="ECO:0000256" key="5">
    <source>
        <dbReference type="ARBA" id="ARBA00022833"/>
    </source>
</evidence>
<evidence type="ECO:0000256" key="2">
    <source>
        <dbReference type="ARBA" id="ARBA00004123"/>
    </source>
</evidence>
<evidence type="ECO:0000256" key="6">
    <source>
        <dbReference type="ARBA" id="ARBA00022853"/>
    </source>
</evidence>
<dbReference type="EMBL" id="OU015568">
    <property type="protein sequence ID" value="CAG5091322.1"/>
    <property type="molecule type" value="Genomic_DNA"/>
</dbReference>
<dbReference type="InterPro" id="IPR051630">
    <property type="entry name" value="Corepressor-Demethylase"/>
</dbReference>
<dbReference type="Pfam" id="PF21322">
    <property type="entry name" value="KDM6_C-hel"/>
    <property type="match status" value="1"/>
</dbReference>
<evidence type="ECO:0000256" key="10">
    <source>
        <dbReference type="ARBA" id="ARBA00023242"/>
    </source>
</evidence>
<evidence type="ECO:0000313" key="16">
    <source>
        <dbReference type="Proteomes" id="UP001158576"/>
    </source>
</evidence>
<dbReference type="SUPFAM" id="SSF51197">
    <property type="entry name" value="Clavaminate synthase-like"/>
    <property type="match status" value="1"/>
</dbReference>
<evidence type="ECO:0000256" key="7">
    <source>
        <dbReference type="ARBA" id="ARBA00022964"/>
    </source>
</evidence>
<keyword evidence="8" id="KW-0560">Oxidoreductase</keyword>
<dbReference type="SMART" id="SM00558">
    <property type="entry name" value="JmjC"/>
    <property type="match status" value="1"/>
</dbReference>
<dbReference type="InterPro" id="IPR048560">
    <property type="entry name" value="KDM6A_B-like_GATAL"/>
</dbReference>
<comment type="catalytic activity">
    <reaction evidence="13">
        <text>N(6),N(6),N(6)-trimethyl-L-lysyl(27)-[histone H3] + 2 2-oxoglutarate + 2 O2 = N(6)-methyl-L-lysyl(27)-[histone H3] + 2 formaldehyde + 2 succinate + 2 CO2</text>
        <dbReference type="Rhea" id="RHEA:60224"/>
        <dbReference type="Rhea" id="RHEA-COMP:15535"/>
        <dbReference type="Rhea" id="RHEA-COMP:15544"/>
        <dbReference type="ChEBI" id="CHEBI:15379"/>
        <dbReference type="ChEBI" id="CHEBI:16526"/>
        <dbReference type="ChEBI" id="CHEBI:16810"/>
        <dbReference type="ChEBI" id="CHEBI:16842"/>
        <dbReference type="ChEBI" id="CHEBI:30031"/>
        <dbReference type="ChEBI" id="CHEBI:61929"/>
        <dbReference type="ChEBI" id="CHEBI:61961"/>
        <dbReference type="EC" id="1.14.11.68"/>
    </reaction>
</comment>
<evidence type="ECO:0000256" key="9">
    <source>
        <dbReference type="ARBA" id="ARBA00023004"/>
    </source>
</evidence>
<gene>
    <name evidence="15" type="ORF">OKIOD_LOCUS4527</name>
</gene>
<dbReference type="Gene3D" id="2.10.110.20">
    <property type="match status" value="1"/>
</dbReference>
<evidence type="ECO:0000256" key="13">
    <source>
        <dbReference type="ARBA" id="ARBA00048695"/>
    </source>
</evidence>
<keyword evidence="4" id="KW-0479">Metal-binding</keyword>
<keyword evidence="5" id="KW-0862">Zinc</keyword>
<evidence type="ECO:0000313" key="15">
    <source>
        <dbReference type="EMBL" id="CAG5091322.1"/>
    </source>
</evidence>
<dbReference type="Pfam" id="PF02373">
    <property type="entry name" value="JmjC"/>
    <property type="match status" value="1"/>
</dbReference>
<evidence type="ECO:0000256" key="1">
    <source>
        <dbReference type="ARBA" id="ARBA00001954"/>
    </source>
</evidence>